<evidence type="ECO:0000313" key="1">
    <source>
        <dbReference type="EMBL" id="PIE35691.1"/>
    </source>
</evidence>
<dbReference type="EMBL" id="PDSK01000036">
    <property type="protein sequence ID" value="PIE35691.1"/>
    <property type="molecule type" value="Genomic_DNA"/>
</dbReference>
<sequence>MQENPHEGPPPECYTSGPAIAGTALRALVQQNDTLIRDLIENDYHKVNAEIVVKAADQGDRVAKEILSTVGTYIGHAMAKVAVVVNPEMIVICGGGRSDRLCSVQ</sequence>
<accession>A0A2G6KJ49</accession>
<dbReference type="InterPro" id="IPR000600">
    <property type="entry name" value="ROK"/>
</dbReference>
<dbReference type="Gene3D" id="3.30.420.40">
    <property type="match status" value="1"/>
</dbReference>
<comment type="caution">
    <text evidence="1">The sequence shown here is derived from an EMBL/GenBank/DDBJ whole genome shotgun (WGS) entry which is preliminary data.</text>
</comment>
<reference evidence="1 2" key="1">
    <citation type="submission" date="2017-10" db="EMBL/GenBank/DDBJ databases">
        <title>Novel microbial diversity and functional potential in the marine mammal oral microbiome.</title>
        <authorList>
            <person name="Dudek N.K."/>
            <person name="Sun C.L."/>
            <person name="Burstein D."/>
            <person name="Kantor R.S."/>
            <person name="Aliaga Goltsman D.S."/>
            <person name="Bik E.M."/>
            <person name="Thomas B.C."/>
            <person name="Banfield J.F."/>
            <person name="Relman D.A."/>
        </authorList>
    </citation>
    <scope>NUCLEOTIDE SEQUENCE [LARGE SCALE GENOMIC DNA]</scope>
    <source>
        <strain evidence="1">DOLJORAL78_47_16</strain>
    </source>
</reference>
<proteinExistence type="predicted"/>
<dbReference type="AlphaFoldDB" id="A0A2G6KJ49"/>
<dbReference type="SUPFAM" id="SSF53067">
    <property type="entry name" value="Actin-like ATPase domain"/>
    <property type="match status" value="1"/>
</dbReference>
<dbReference type="Pfam" id="PF00480">
    <property type="entry name" value="ROK"/>
    <property type="match status" value="1"/>
</dbReference>
<gene>
    <name evidence="1" type="ORF">CSA56_03305</name>
</gene>
<dbReference type="InterPro" id="IPR043129">
    <property type="entry name" value="ATPase_NBD"/>
</dbReference>
<name>A0A2G6KJ49_9BACT</name>
<evidence type="ECO:0008006" key="3">
    <source>
        <dbReference type="Google" id="ProtNLM"/>
    </source>
</evidence>
<evidence type="ECO:0000313" key="2">
    <source>
        <dbReference type="Proteomes" id="UP000230821"/>
    </source>
</evidence>
<organism evidence="1 2">
    <name type="scientific">candidate division KSB3 bacterium</name>
    <dbReference type="NCBI Taxonomy" id="2044937"/>
    <lineage>
        <taxon>Bacteria</taxon>
        <taxon>candidate division KSB3</taxon>
    </lineage>
</organism>
<protein>
    <recommendedName>
        <fullName evidence="3">Glucokinase</fullName>
    </recommendedName>
</protein>
<dbReference type="Proteomes" id="UP000230821">
    <property type="component" value="Unassembled WGS sequence"/>
</dbReference>